<name>A0A8W8IQL2_MAGGI</name>
<keyword evidence="4 5" id="KW-0472">Membrane</keyword>
<dbReference type="Gene3D" id="2.60.120.40">
    <property type="match status" value="1"/>
</dbReference>
<dbReference type="GO" id="GO:0005164">
    <property type="term" value="F:tumor necrosis factor receptor binding"/>
    <property type="evidence" value="ECO:0007669"/>
    <property type="project" value="InterPro"/>
</dbReference>
<dbReference type="GO" id="GO:0016020">
    <property type="term" value="C:membrane"/>
    <property type="evidence" value="ECO:0007669"/>
    <property type="project" value="UniProtKB-SubCell"/>
</dbReference>
<evidence type="ECO:0000313" key="7">
    <source>
        <dbReference type="EnsemblMetazoa" id="G15402.1:cds"/>
    </source>
</evidence>
<reference evidence="7" key="1">
    <citation type="submission" date="2022-08" db="UniProtKB">
        <authorList>
            <consortium name="EnsemblMetazoa"/>
        </authorList>
    </citation>
    <scope>IDENTIFICATION</scope>
    <source>
        <strain evidence="7">05x7-T-G4-1.051#20</strain>
    </source>
</reference>
<keyword evidence="3" id="KW-0202">Cytokine</keyword>
<dbReference type="InterPro" id="IPR008983">
    <property type="entry name" value="Tumour_necrosis_fac-like_dom"/>
</dbReference>
<dbReference type="OrthoDB" id="6135579at2759"/>
<dbReference type="PANTHER" id="PTHR11471">
    <property type="entry name" value="TUMOR NECROSIS FACTOR FAMILY MEMBER"/>
    <property type="match status" value="1"/>
</dbReference>
<sequence length="276" mass="30777">MAVHAGSPLTAQEPDTRSPTPKKFYVSLAANVVLLSGVLCLSVLYIVWLNNVYKDDPQACRSAHPPPEDSFYSCSPCEPMVKTDDADTIRLFMKSSSMVCCKRISPVVKIDMPIISQISEKCQSNKTGKEGTVGALLYINHNQTLHTSGLHWMLNSSNTYMKGGVGYEELHRYGRLTVPSDGVYAVYSYIQFDSYTVHVNSSLDHPKPEMHVMYKNGNQLIQLNKFMLRQHSYITSHVGPILVELKARDSIHVAVGSMGTYIHNNPKSSVFGLYKL</sequence>
<feature type="domain" description="THD" evidence="6">
    <location>
        <begin position="150"/>
        <end position="276"/>
    </location>
</feature>
<dbReference type="InterPro" id="IPR006052">
    <property type="entry name" value="TNF_dom"/>
</dbReference>
<dbReference type="GO" id="GO:0006955">
    <property type="term" value="P:immune response"/>
    <property type="evidence" value="ECO:0007669"/>
    <property type="project" value="InterPro"/>
</dbReference>
<keyword evidence="5" id="KW-1133">Transmembrane helix</keyword>
<dbReference type="Pfam" id="PF00229">
    <property type="entry name" value="TNF"/>
    <property type="match status" value="1"/>
</dbReference>
<feature type="transmembrane region" description="Helical" evidence="5">
    <location>
        <begin position="24"/>
        <end position="48"/>
    </location>
</feature>
<evidence type="ECO:0000313" key="8">
    <source>
        <dbReference type="Proteomes" id="UP000005408"/>
    </source>
</evidence>
<evidence type="ECO:0000256" key="4">
    <source>
        <dbReference type="ARBA" id="ARBA00023136"/>
    </source>
</evidence>
<dbReference type="GO" id="GO:0005615">
    <property type="term" value="C:extracellular space"/>
    <property type="evidence" value="ECO:0007669"/>
    <property type="project" value="UniProtKB-KW"/>
</dbReference>
<comment type="similarity">
    <text evidence="2">Belongs to the tumor necrosis factor family.</text>
</comment>
<evidence type="ECO:0000256" key="3">
    <source>
        <dbReference type="ARBA" id="ARBA00022514"/>
    </source>
</evidence>
<dbReference type="EnsemblMetazoa" id="G15402.1">
    <property type="protein sequence ID" value="G15402.1:cds"/>
    <property type="gene ID" value="G15402"/>
</dbReference>
<dbReference type="SUPFAM" id="SSF49842">
    <property type="entry name" value="TNF-like"/>
    <property type="match status" value="1"/>
</dbReference>
<accession>A0A8W8IQL2</accession>
<keyword evidence="8" id="KW-1185">Reference proteome</keyword>
<dbReference type="GO" id="GO:0005125">
    <property type="term" value="F:cytokine activity"/>
    <property type="evidence" value="ECO:0007669"/>
    <property type="project" value="UniProtKB-KW"/>
</dbReference>
<evidence type="ECO:0000256" key="5">
    <source>
        <dbReference type="SAM" id="Phobius"/>
    </source>
</evidence>
<evidence type="ECO:0000256" key="1">
    <source>
        <dbReference type="ARBA" id="ARBA00004370"/>
    </source>
</evidence>
<evidence type="ECO:0000259" key="6">
    <source>
        <dbReference type="Pfam" id="PF00229"/>
    </source>
</evidence>
<evidence type="ECO:0000256" key="2">
    <source>
        <dbReference type="ARBA" id="ARBA00008670"/>
    </source>
</evidence>
<proteinExistence type="inferred from homology"/>
<dbReference type="AlphaFoldDB" id="A0A8W8IQL2"/>
<comment type="subcellular location">
    <subcellularLocation>
        <location evidence="1">Membrane</location>
    </subcellularLocation>
</comment>
<protein>
    <recommendedName>
        <fullName evidence="6">THD domain-containing protein</fullName>
    </recommendedName>
</protein>
<dbReference type="Proteomes" id="UP000005408">
    <property type="component" value="Unassembled WGS sequence"/>
</dbReference>
<organism evidence="7 8">
    <name type="scientific">Magallana gigas</name>
    <name type="common">Pacific oyster</name>
    <name type="synonym">Crassostrea gigas</name>
    <dbReference type="NCBI Taxonomy" id="29159"/>
    <lineage>
        <taxon>Eukaryota</taxon>
        <taxon>Metazoa</taxon>
        <taxon>Spiralia</taxon>
        <taxon>Lophotrochozoa</taxon>
        <taxon>Mollusca</taxon>
        <taxon>Bivalvia</taxon>
        <taxon>Autobranchia</taxon>
        <taxon>Pteriomorphia</taxon>
        <taxon>Ostreida</taxon>
        <taxon>Ostreoidea</taxon>
        <taxon>Ostreidae</taxon>
        <taxon>Magallana</taxon>
    </lineage>
</organism>
<keyword evidence="5" id="KW-0812">Transmembrane</keyword>
<dbReference type="PANTHER" id="PTHR11471:SF13">
    <property type="entry name" value="TNF FAMILY PROFILE DOMAIN-CONTAINING PROTEIN"/>
    <property type="match status" value="1"/>
</dbReference>